<evidence type="ECO:0000256" key="1">
    <source>
        <dbReference type="SAM" id="MobiDB-lite"/>
    </source>
</evidence>
<feature type="compositionally biased region" description="Acidic residues" evidence="1">
    <location>
        <begin position="72"/>
        <end position="81"/>
    </location>
</feature>
<proteinExistence type="predicted"/>
<dbReference type="AlphaFoldDB" id="A0A2A2LKQ0"/>
<evidence type="ECO:0000313" key="2">
    <source>
        <dbReference type="EMBL" id="PAV86784.1"/>
    </source>
</evidence>
<organism evidence="2 3">
    <name type="scientific">Diploscapter pachys</name>
    <dbReference type="NCBI Taxonomy" id="2018661"/>
    <lineage>
        <taxon>Eukaryota</taxon>
        <taxon>Metazoa</taxon>
        <taxon>Ecdysozoa</taxon>
        <taxon>Nematoda</taxon>
        <taxon>Chromadorea</taxon>
        <taxon>Rhabditida</taxon>
        <taxon>Rhabditina</taxon>
        <taxon>Rhabditomorpha</taxon>
        <taxon>Rhabditoidea</taxon>
        <taxon>Rhabditidae</taxon>
        <taxon>Diploscapter</taxon>
    </lineage>
</organism>
<dbReference type="STRING" id="2018661.A0A2A2LKQ0"/>
<dbReference type="Proteomes" id="UP000218231">
    <property type="component" value="Unassembled WGS sequence"/>
</dbReference>
<protein>
    <submittedName>
        <fullName evidence="2">Uncharacterized protein</fullName>
    </submittedName>
</protein>
<feature type="region of interest" description="Disordered" evidence="1">
    <location>
        <begin position="35"/>
        <end position="84"/>
    </location>
</feature>
<dbReference type="OrthoDB" id="5852312at2759"/>
<name>A0A2A2LKQ0_9BILA</name>
<accession>A0A2A2LKQ0</accession>
<comment type="caution">
    <text evidence="2">The sequence shown here is derived from an EMBL/GenBank/DDBJ whole genome shotgun (WGS) entry which is preliminary data.</text>
</comment>
<dbReference type="EMBL" id="LIAE01006632">
    <property type="protein sequence ID" value="PAV86784.1"/>
    <property type="molecule type" value="Genomic_DNA"/>
</dbReference>
<gene>
    <name evidence="2" type="ORF">WR25_25915</name>
</gene>
<reference evidence="2 3" key="1">
    <citation type="journal article" date="2017" name="Curr. Biol.">
        <title>Genome architecture and evolution of a unichromosomal asexual nematode.</title>
        <authorList>
            <person name="Fradin H."/>
            <person name="Zegar C."/>
            <person name="Gutwein M."/>
            <person name="Lucas J."/>
            <person name="Kovtun M."/>
            <person name="Corcoran D."/>
            <person name="Baugh L.R."/>
            <person name="Kiontke K."/>
            <person name="Gunsalus K."/>
            <person name="Fitch D.H."/>
            <person name="Piano F."/>
        </authorList>
    </citation>
    <scope>NUCLEOTIDE SEQUENCE [LARGE SCALE GENOMIC DNA]</scope>
    <source>
        <strain evidence="2">PF1309</strain>
    </source>
</reference>
<evidence type="ECO:0000313" key="3">
    <source>
        <dbReference type="Proteomes" id="UP000218231"/>
    </source>
</evidence>
<keyword evidence="3" id="KW-1185">Reference proteome</keyword>
<sequence>MIVMTSTVLPILCLMDWQSPKCRLNAALPPPKFASNYDIQQPKRLTPTEAEAEHERSFVLPLPQLSRNDIESTNDEDDDDITQDKHDENFRFLHACAAISYISSGFDPPSDDSVPRALDNSDCICPFLGR</sequence>